<dbReference type="EMBL" id="WOCE01000017">
    <property type="protein sequence ID" value="KAE9595238.1"/>
    <property type="molecule type" value="Genomic_DNA"/>
</dbReference>
<keyword evidence="2" id="KW-1185">Reference proteome</keyword>
<dbReference type="Gene3D" id="2.40.70.10">
    <property type="entry name" value="Acid Proteases"/>
    <property type="match status" value="1"/>
</dbReference>
<dbReference type="SUPFAM" id="SSF50630">
    <property type="entry name" value="Acid proteases"/>
    <property type="match status" value="1"/>
</dbReference>
<dbReference type="AlphaFoldDB" id="A0A6A4P7H7"/>
<protein>
    <submittedName>
        <fullName evidence="1">Putative aspartic peptidase A1 family</fullName>
    </submittedName>
</protein>
<evidence type="ECO:0000313" key="2">
    <source>
        <dbReference type="Proteomes" id="UP000447434"/>
    </source>
</evidence>
<dbReference type="Proteomes" id="UP000447434">
    <property type="component" value="Chromosome 17"/>
</dbReference>
<evidence type="ECO:0000313" key="1">
    <source>
        <dbReference type="EMBL" id="KAE9595238.1"/>
    </source>
</evidence>
<sequence length="99" mass="10996">MEYLGPGNTRCHCLKGDISGGGILVLSEAMEPDIVYSPLIPKQSRYNLSLESINVNGKMLQIDPEIFKISTKITRTIPQYVGTTNNNGFRCYLVTTRLS</sequence>
<organism evidence="1 2">
    <name type="scientific">Lupinus albus</name>
    <name type="common">White lupine</name>
    <name type="synonym">Lupinus termis</name>
    <dbReference type="NCBI Taxonomy" id="3870"/>
    <lineage>
        <taxon>Eukaryota</taxon>
        <taxon>Viridiplantae</taxon>
        <taxon>Streptophyta</taxon>
        <taxon>Embryophyta</taxon>
        <taxon>Tracheophyta</taxon>
        <taxon>Spermatophyta</taxon>
        <taxon>Magnoliopsida</taxon>
        <taxon>eudicotyledons</taxon>
        <taxon>Gunneridae</taxon>
        <taxon>Pentapetalae</taxon>
        <taxon>rosids</taxon>
        <taxon>fabids</taxon>
        <taxon>Fabales</taxon>
        <taxon>Fabaceae</taxon>
        <taxon>Papilionoideae</taxon>
        <taxon>50 kb inversion clade</taxon>
        <taxon>genistoids sensu lato</taxon>
        <taxon>core genistoids</taxon>
        <taxon>Genisteae</taxon>
        <taxon>Lupinus</taxon>
    </lineage>
</organism>
<dbReference type="OrthoDB" id="1724865at2759"/>
<accession>A0A6A4P7H7</accession>
<dbReference type="InterPro" id="IPR021109">
    <property type="entry name" value="Peptidase_aspartic_dom_sf"/>
</dbReference>
<comment type="caution">
    <text evidence="1">The sequence shown here is derived from an EMBL/GenBank/DDBJ whole genome shotgun (WGS) entry which is preliminary data.</text>
</comment>
<gene>
    <name evidence="1" type="ORF">Lalb_Chr17g0336581</name>
</gene>
<proteinExistence type="predicted"/>
<reference evidence="2" key="1">
    <citation type="journal article" date="2020" name="Nat. Commun.">
        <title>Genome sequence of the cluster root forming white lupin.</title>
        <authorList>
            <person name="Hufnagel B."/>
            <person name="Marques A."/>
            <person name="Soriano A."/>
            <person name="Marques L."/>
            <person name="Divol F."/>
            <person name="Doumas P."/>
            <person name="Sallet E."/>
            <person name="Mancinotti D."/>
            <person name="Carrere S."/>
            <person name="Marande W."/>
            <person name="Arribat S."/>
            <person name="Keller J."/>
            <person name="Huneau C."/>
            <person name="Blein T."/>
            <person name="Aime D."/>
            <person name="Laguerre M."/>
            <person name="Taylor J."/>
            <person name="Schubert V."/>
            <person name="Nelson M."/>
            <person name="Geu-Flores F."/>
            <person name="Crespi M."/>
            <person name="Gallardo-Guerrero K."/>
            <person name="Delaux P.-M."/>
            <person name="Salse J."/>
            <person name="Berges H."/>
            <person name="Guyot R."/>
            <person name="Gouzy J."/>
            <person name="Peret B."/>
        </authorList>
    </citation>
    <scope>NUCLEOTIDE SEQUENCE [LARGE SCALE GENOMIC DNA]</scope>
    <source>
        <strain evidence="2">cv. Amiga</strain>
    </source>
</reference>
<name>A0A6A4P7H7_LUPAL</name>